<dbReference type="Proteomes" id="UP000225740">
    <property type="component" value="Unassembled WGS sequence"/>
</dbReference>
<reference evidence="1 2" key="1">
    <citation type="submission" date="2017-06" db="EMBL/GenBank/DDBJ databases">
        <title>Description of Rhodopirellula bahusiensis sp. nov.</title>
        <authorList>
            <person name="Kizina J."/>
            <person name="Harder J."/>
        </authorList>
    </citation>
    <scope>NUCLEOTIDE SEQUENCE [LARGE SCALE GENOMIC DNA]</scope>
    <source>
        <strain evidence="1 2">SWK21</strain>
    </source>
</reference>
<dbReference type="OrthoDB" id="290704at2"/>
<keyword evidence="2" id="KW-1185">Reference proteome</keyword>
<sequence>MAAKQILLIDLHIELERAIRTKRTSEPHFAGIRLFEGTLIQDFPGTKPKKTLTESVELVKNMAKVRLTTNQNFLNFRPASRKRGGNHQVLWS</sequence>
<organism evidence="1 2">
    <name type="scientific">Rhodopirellula bahusiensis</name>
    <dbReference type="NCBI Taxonomy" id="2014065"/>
    <lineage>
        <taxon>Bacteria</taxon>
        <taxon>Pseudomonadati</taxon>
        <taxon>Planctomycetota</taxon>
        <taxon>Planctomycetia</taxon>
        <taxon>Pirellulales</taxon>
        <taxon>Pirellulaceae</taxon>
        <taxon>Rhodopirellula</taxon>
    </lineage>
</organism>
<name>A0A2G1W060_9BACT</name>
<evidence type="ECO:0000313" key="1">
    <source>
        <dbReference type="EMBL" id="PHQ32413.1"/>
    </source>
</evidence>
<proteinExistence type="predicted"/>
<dbReference type="EMBL" id="NIZW01000027">
    <property type="protein sequence ID" value="PHQ32413.1"/>
    <property type="molecule type" value="Genomic_DNA"/>
</dbReference>
<comment type="caution">
    <text evidence="1">The sequence shown here is derived from an EMBL/GenBank/DDBJ whole genome shotgun (WGS) entry which is preliminary data.</text>
</comment>
<dbReference type="AlphaFoldDB" id="A0A2G1W060"/>
<accession>A0A2G1W060</accession>
<gene>
    <name evidence="1" type="ORF">CEE69_25950</name>
</gene>
<evidence type="ECO:0000313" key="2">
    <source>
        <dbReference type="Proteomes" id="UP000225740"/>
    </source>
</evidence>
<protein>
    <submittedName>
        <fullName evidence="1">Uncharacterized protein</fullName>
    </submittedName>
</protein>